<dbReference type="InterPro" id="IPR002365">
    <property type="entry name" value="Terpene_synthase_CS"/>
</dbReference>
<proteinExistence type="inferred from homology"/>
<evidence type="ECO:0000256" key="2">
    <source>
        <dbReference type="ARBA" id="ARBA00022516"/>
    </source>
</evidence>
<feature type="domain" description="Squalene cyclase N-terminal" evidence="10">
    <location>
        <begin position="99"/>
        <end position="390"/>
    </location>
</feature>
<evidence type="ECO:0000256" key="3">
    <source>
        <dbReference type="ARBA" id="ARBA00022737"/>
    </source>
</evidence>
<dbReference type="PANTHER" id="PTHR11764">
    <property type="entry name" value="TERPENE CYCLASE/MUTASE FAMILY MEMBER"/>
    <property type="match status" value="1"/>
</dbReference>
<dbReference type="Proteomes" id="UP000224854">
    <property type="component" value="Unassembled WGS sequence"/>
</dbReference>
<evidence type="ECO:0000259" key="10">
    <source>
        <dbReference type="Pfam" id="PF13249"/>
    </source>
</evidence>
<dbReference type="SFLD" id="SFLDG01016">
    <property type="entry name" value="Prenyltransferase_Like_2"/>
    <property type="match status" value="1"/>
</dbReference>
<reference evidence="11 12" key="1">
    <citation type="submission" date="2017-06" db="EMBL/GenBank/DDBJ databases">
        <title>Ant-infecting Ophiocordyceps genomes reveal a high diversity of potential behavioral manipulation genes and a possible major role for enterotoxins.</title>
        <authorList>
            <person name="De Bekker C."/>
            <person name="Evans H.C."/>
            <person name="Brachmann A."/>
            <person name="Hughes D.P."/>
        </authorList>
    </citation>
    <scope>NUCLEOTIDE SEQUENCE [LARGE SCALE GENOMIC DNA]</scope>
    <source>
        <strain evidence="11 12">1348a</strain>
    </source>
</reference>
<dbReference type="Pfam" id="PF13243">
    <property type="entry name" value="SQHop_cyclase_C"/>
    <property type="match status" value="1"/>
</dbReference>
<evidence type="ECO:0000256" key="5">
    <source>
        <dbReference type="ARBA" id="ARBA00023098"/>
    </source>
</evidence>
<keyword evidence="3" id="KW-0677">Repeat</keyword>
<dbReference type="PANTHER" id="PTHR11764:SF20">
    <property type="entry name" value="LANOSTEROL SYNTHASE"/>
    <property type="match status" value="1"/>
</dbReference>
<dbReference type="GO" id="GO:0016104">
    <property type="term" value="P:triterpenoid biosynthetic process"/>
    <property type="evidence" value="ECO:0007669"/>
    <property type="project" value="InterPro"/>
</dbReference>
<evidence type="ECO:0000313" key="11">
    <source>
        <dbReference type="EMBL" id="PHH79103.1"/>
    </source>
</evidence>
<dbReference type="Gene3D" id="1.50.10.20">
    <property type="match status" value="2"/>
</dbReference>
<evidence type="ECO:0000256" key="8">
    <source>
        <dbReference type="SAM" id="MobiDB-lite"/>
    </source>
</evidence>
<keyword evidence="2" id="KW-0444">Lipid biosynthesis</keyword>
<evidence type="ECO:0000256" key="1">
    <source>
        <dbReference type="ARBA" id="ARBA00009755"/>
    </source>
</evidence>
<keyword evidence="12" id="KW-1185">Reference proteome</keyword>
<dbReference type="OrthoDB" id="21502at2759"/>
<feature type="domain" description="Squalene cyclase C-terminal" evidence="9">
    <location>
        <begin position="404"/>
        <end position="734"/>
    </location>
</feature>
<evidence type="ECO:0000256" key="7">
    <source>
        <dbReference type="RuleBase" id="RU362003"/>
    </source>
</evidence>
<dbReference type="GO" id="GO:0006696">
    <property type="term" value="P:ergosterol biosynthetic process"/>
    <property type="evidence" value="ECO:0007669"/>
    <property type="project" value="TreeGrafter"/>
</dbReference>
<dbReference type="EMBL" id="NJEU01000197">
    <property type="protein sequence ID" value="PHH79103.1"/>
    <property type="molecule type" value="Genomic_DNA"/>
</dbReference>
<evidence type="ECO:0000259" key="9">
    <source>
        <dbReference type="Pfam" id="PF13243"/>
    </source>
</evidence>
<evidence type="ECO:0000256" key="6">
    <source>
        <dbReference type="ARBA" id="ARBA00023235"/>
    </source>
</evidence>
<dbReference type="NCBIfam" id="TIGR01787">
    <property type="entry name" value="squalene_cyclas"/>
    <property type="match status" value="1"/>
</dbReference>
<comment type="caution">
    <text evidence="11">The sequence shown here is derived from an EMBL/GenBank/DDBJ whole genome shotgun (WGS) entry which is preliminary data.</text>
</comment>
<gene>
    <name evidence="11" type="ORF">CDD82_2594</name>
</gene>
<dbReference type="FunFam" id="1.50.10.20:FF:000003">
    <property type="entry name" value="Terpene cyclase/mutase family member"/>
    <property type="match status" value="1"/>
</dbReference>
<dbReference type="EC" id="5.4.99.-" evidence="7"/>
<comment type="similarity">
    <text evidence="1 7">Belongs to the terpene cyclase/mutase family.</text>
</comment>
<dbReference type="Pfam" id="PF13249">
    <property type="entry name" value="SQHop_cyclase_N"/>
    <property type="match status" value="1"/>
</dbReference>
<dbReference type="InterPro" id="IPR018333">
    <property type="entry name" value="Squalene_cyclase"/>
</dbReference>
<dbReference type="InterPro" id="IPR032697">
    <property type="entry name" value="SQ_cyclase_N"/>
</dbReference>
<dbReference type="InterPro" id="IPR008930">
    <property type="entry name" value="Terpenoid_cyclase/PrenylTrfase"/>
</dbReference>
<keyword evidence="4" id="KW-0752">Steroid biosynthesis</keyword>
<feature type="region of interest" description="Disordered" evidence="8">
    <location>
        <begin position="1"/>
        <end position="35"/>
    </location>
</feature>
<dbReference type="Gene3D" id="6.20.120.20">
    <property type="match status" value="1"/>
</dbReference>
<dbReference type="InterPro" id="IPR032696">
    <property type="entry name" value="SQ_cyclase_C"/>
</dbReference>
<evidence type="ECO:0000256" key="4">
    <source>
        <dbReference type="ARBA" id="ARBA00022955"/>
    </source>
</evidence>
<protein>
    <recommendedName>
        <fullName evidence="7">Terpene cyclase/mutase family member</fullName>
        <ecNumber evidence="7">5.4.99.-</ecNumber>
    </recommendedName>
</protein>
<dbReference type="GO" id="GO:0005811">
    <property type="term" value="C:lipid droplet"/>
    <property type="evidence" value="ECO:0007669"/>
    <property type="project" value="InterPro"/>
</dbReference>
<keyword evidence="6 7" id="KW-0413">Isomerase</keyword>
<name>A0A2C5ZGU7_9HYPO</name>
<organism evidence="11 12">
    <name type="scientific">Ophiocordyceps australis</name>
    <dbReference type="NCBI Taxonomy" id="1399860"/>
    <lineage>
        <taxon>Eukaryota</taxon>
        <taxon>Fungi</taxon>
        <taxon>Dikarya</taxon>
        <taxon>Ascomycota</taxon>
        <taxon>Pezizomycotina</taxon>
        <taxon>Sordariomycetes</taxon>
        <taxon>Hypocreomycetidae</taxon>
        <taxon>Hypocreales</taxon>
        <taxon>Ophiocordycipitaceae</taxon>
        <taxon>Ophiocordyceps</taxon>
    </lineage>
</organism>
<dbReference type="PROSITE" id="PS01074">
    <property type="entry name" value="TERPENE_SYNTHASES"/>
    <property type="match status" value="1"/>
</dbReference>
<sequence length="746" mass="85216">MATATGRDAPLDEPRRRTKPRQSQEAPAPVLEAKTDRSRWRLNNNDSHHTWHYLAASEAAQATPQSYAEKYFLNLPLGLPDLPRSKKPLDAASNGWQFFEKLQLPSGHWACEYGGPMFLTPGIVFTWYATQTPIPSAYATEIKNYIFARAHPDDGGWGLHCEGRSTVFGTSLNYATLRLIGVEPDHPVLIKARATLHRLGGATHAPHWAKSWLAIIGVVDWDIVNPVPPELWLLPDWMPFAPWRWWVHIRQVFLPMGYLYSKRWSGPETHLIRALREEMFVQPYAQIKWASHRNSISAVDNDYPKTWLLNTANWLIVNVWNPYLRLDAIKDKAEAWTSQLVDMEDANTDFGDLAPVSGPMNALVCYARDGPDAYSVKRHIERLDEFMWMNRDGMLCNGTNGVQCWDTAFAIQAIFACGLEHQQRWKPMLQRAHGYLDRQQIRQDCHDTDKCYRQPRKGGWPFSTGDQGYPVSDCISEALKSVILLQKQAGFAQLLDDQRLFDAIDTLLLYQNANGAMSSYEARRGSEYLELLNAAEVFGRIMIEYDYIECTTACVTAASLFHKYWPKYRAHEIRRLIERATSWIKTMQRPDGSWYGSWGICFTYGTMFALESMASIGETYSNSSVSKAGCQFLLSKQRCDGGWSESYKACETMQYHEHPFGSLVVQTAWAVIGLLHAEYPQIEPLARAIGFLMKRQQPNGEWLPEAIEGVFNKSCMITYPNYKFNFTLKALGMFARRYPDFEVEGA</sequence>
<keyword evidence="5" id="KW-0443">Lipid metabolism</keyword>
<dbReference type="GO" id="GO:0000250">
    <property type="term" value="F:lanosterol synthase activity"/>
    <property type="evidence" value="ECO:0007669"/>
    <property type="project" value="TreeGrafter"/>
</dbReference>
<dbReference type="AlphaFoldDB" id="A0A2C5ZGU7"/>
<dbReference type="SUPFAM" id="SSF48239">
    <property type="entry name" value="Terpenoid cyclases/Protein prenyltransferases"/>
    <property type="match status" value="2"/>
</dbReference>
<dbReference type="CDD" id="cd02892">
    <property type="entry name" value="SQCY_1"/>
    <property type="match status" value="1"/>
</dbReference>
<evidence type="ECO:0000313" key="12">
    <source>
        <dbReference type="Proteomes" id="UP000224854"/>
    </source>
</evidence>
<accession>A0A2C5ZGU7</accession>